<comment type="caution">
    <text evidence="1">The sequence shown here is derived from an EMBL/GenBank/DDBJ whole genome shotgun (WGS) entry which is preliminary data.</text>
</comment>
<dbReference type="InterPro" id="IPR047755">
    <property type="entry name" value="OrtA"/>
</dbReference>
<gene>
    <name evidence="1" type="ORF">JW984_09450</name>
</gene>
<sequence length="105" mass="11619">MVKEGSWVEVHRIVLEPGERAPQVPEDTKKVPLEMRVKGYLNDDAGMGDEVEITTAVGRVVSGKLTAVNPPYDHGFGEPIPELISIGREVKKIIGKEGDMRRRGR</sequence>
<dbReference type="EMBL" id="JAFGIX010000047">
    <property type="protein sequence ID" value="MBN1573405.1"/>
    <property type="molecule type" value="Genomic_DNA"/>
</dbReference>
<dbReference type="Pfam" id="PF22010">
    <property type="entry name" value="OrtA"/>
    <property type="match status" value="1"/>
</dbReference>
<evidence type="ECO:0000313" key="2">
    <source>
        <dbReference type="Proteomes" id="UP000809273"/>
    </source>
</evidence>
<name>A0A9D8KG37_9DELT</name>
<dbReference type="AlphaFoldDB" id="A0A9D8KG37"/>
<organism evidence="1 2">
    <name type="scientific">Candidatus Zymogenus saltonus</name>
    <dbReference type="NCBI Taxonomy" id="2844893"/>
    <lineage>
        <taxon>Bacteria</taxon>
        <taxon>Deltaproteobacteria</taxon>
        <taxon>Candidatus Zymogenia</taxon>
        <taxon>Candidatus Zymogeniales</taxon>
        <taxon>Candidatus Zymogenaceae</taxon>
        <taxon>Candidatus Zymogenus</taxon>
    </lineage>
</organism>
<accession>A0A9D8KG37</accession>
<reference evidence="1" key="2">
    <citation type="submission" date="2021-01" db="EMBL/GenBank/DDBJ databases">
        <authorList>
            <person name="Hahn C.R."/>
            <person name="Youssef N.H."/>
            <person name="Elshahed M."/>
        </authorList>
    </citation>
    <scope>NUCLEOTIDE SEQUENCE</scope>
    <source>
        <strain evidence="1">Zod_Metabat.24</strain>
    </source>
</reference>
<reference evidence="1" key="1">
    <citation type="journal article" date="2021" name="Environ. Microbiol.">
        <title>Genomic characterization of three novel Desulfobacterota classes expand the metabolic and phylogenetic diversity of the phylum.</title>
        <authorList>
            <person name="Murphy C.L."/>
            <person name="Biggerstaff J."/>
            <person name="Eichhorn A."/>
            <person name="Ewing E."/>
            <person name="Shahan R."/>
            <person name="Soriano D."/>
            <person name="Stewart S."/>
            <person name="VanMol K."/>
            <person name="Walker R."/>
            <person name="Walters P."/>
            <person name="Elshahed M.S."/>
            <person name="Youssef N.H."/>
        </authorList>
    </citation>
    <scope>NUCLEOTIDE SEQUENCE</scope>
    <source>
        <strain evidence="1">Zod_Metabat.24</strain>
    </source>
</reference>
<proteinExistence type="predicted"/>
<dbReference type="Proteomes" id="UP000809273">
    <property type="component" value="Unassembled WGS sequence"/>
</dbReference>
<dbReference type="NCBIfam" id="NF040739">
    <property type="entry name" value="ornith_OrtA"/>
    <property type="match status" value="1"/>
</dbReference>
<evidence type="ECO:0000313" key="1">
    <source>
        <dbReference type="EMBL" id="MBN1573405.1"/>
    </source>
</evidence>
<protein>
    <submittedName>
        <fullName evidence="1">2-amino-4-ketopentanoate thiolase</fullName>
    </submittedName>
</protein>